<comment type="similarity">
    <text evidence="1">Belongs to the peptidase S66 family.</text>
</comment>
<dbReference type="InterPro" id="IPR027478">
    <property type="entry name" value="LdcA_N"/>
</dbReference>
<evidence type="ECO:0000256" key="2">
    <source>
        <dbReference type="ARBA" id="ARBA00022801"/>
    </source>
</evidence>
<dbReference type="GO" id="GO:0004180">
    <property type="term" value="F:carboxypeptidase activity"/>
    <property type="evidence" value="ECO:0007669"/>
    <property type="project" value="UniProtKB-KW"/>
</dbReference>
<keyword evidence="6" id="KW-1185">Reference proteome</keyword>
<dbReference type="InterPro" id="IPR040921">
    <property type="entry name" value="Peptidase_S66C"/>
</dbReference>
<evidence type="ECO:0000313" key="5">
    <source>
        <dbReference type="EMBL" id="REJ08234.1"/>
    </source>
</evidence>
<dbReference type="CDD" id="cd07062">
    <property type="entry name" value="Peptidase_S66_mccF_like"/>
    <property type="match status" value="1"/>
</dbReference>
<dbReference type="Gene3D" id="3.50.30.60">
    <property type="entry name" value="LD-carboxypeptidase A C-terminal domain-like"/>
    <property type="match status" value="1"/>
</dbReference>
<dbReference type="Pfam" id="PF17676">
    <property type="entry name" value="Peptidase_S66C"/>
    <property type="match status" value="1"/>
</dbReference>
<proteinExistence type="inferred from homology"/>
<sequence length="343" mass="36733">MLIPPKARPGDRVAVLSPAFAAPAAGPEVHEQAMRRLEEATGLIPVEYPTTRQLDAPPEARAADVNAALADPGIRAILATIGGDDQILVTPHLDPALAQADPKPFLGFSDNTNILNWLWMNGVAAFHGGSTQLHLGAGPGIDDIHLRALKAALLDGGEIELFEPGESEDFGHRWDAPEALTEFGGRAPTEPWVWAGSSQRVEGRTWGGSLEVIGELAHADRLPAVEDLEGAILLLETCEELPNADWVRRWVRALGERGYLAVVAGVLVARPVVSNFEFDPSSVERVALRAAQRDAVIGEVTRYNPDAVVCVGVPFGHTKPQWILPYGGTVTLNGTARTVTAQY</sequence>
<dbReference type="InterPro" id="IPR003507">
    <property type="entry name" value="S66_fam"/>
</dbReference>
<feature type="domain" description="LD-carboxypeptidase N-terminal" evidence="3">
    <location>
        <begin position="13"/>
        <end position="128"/>
    </location>
</feature>
<dbReference type="InterPro" id="IPR029062">
    <property type="entry name" value="Class_I_gatase-like"/>
</dbReference>
<keyword evidence="5" id="KW-0645">Protease</keyword>
<dbReference type="InterPro" id="IPR027461">
    <property type="entry name" value="Carboxypeptidase_A_C_sf"/>
</dbReference>
<dbReference type="OrthoDB" id="9807329at2"/>
<dbReference type="PANTHER" id="PTHR30237">
    <property type="entry name" value="MURAMOYLTETRAPEPTIDE CARBOXYPEPTIDASE"/>
    <property type="match status" value="1"/>
</dbReference>
<dbReference type="PANTHER" id="PTHR30237:SF4">
    <property type="entry name" value="LD-CARBOXYPEPTIDASE C-TERMINAL DOMAIN-CONTAINING PROTEIN"/>
    <property type="match status" value="1"/>
</dbReference>
<dbReference type="EMBL" id="QUAB01000012">
    <property type="protein sequence ID" value="REJ08234.1"/>
    <property type="molecule type" value="Genomic_DNA"/>
</dbReference>
<gene>
    <name evidence="5" type="ORF">DY023_01585</name>
</gene>
<dbReference type="SUPFAM" id="SSF52317">
    <property type="entry name" value="Class I glutamine amidotransferase-like"/>
    <property type="match status" value="1"/>
</dbReference>
<protein>
    <submittedName>
        <fullName evidence="5">LD-carboxypeptidase</fullName>
    </submittedName>
</protein>
<reference evidence="5 6" key="1">
    <citation type="submission" date="2018-08" db="EMBL/GenBank/DDBJ databases">
        <title>Isolation, diversity and antifungal activity of Actinobacteria from cow dung.</title>
        <authorList>
            <person name="Ling L."/>
        </authorList>
    </citation>
    <scope>NUCLEOTIDE SEQUENCE [LARGE SCALE GENOMIC DNA]</scope>
    <source>
        <strain evidence="5 6">NEAU-LLE</strain>
    </source>
</reference>
<keyword evidence="5" id="KW-0121">Carboxypeptidase</keyword>
<evidence type="ECO:0000256" key="1">
    <source>
        <dbReference type="ARBA" id="ARBA00010233"/>
    </source>
</evidence>
<feature type="domain" description="LD-carboxypeptidase C-terminal" evidence="4">
    <location>
        <begin position="202"/>
        <end position="332"/>
    </location>
</feature>
<dbReference type="Pfam" id="PF02016">
    <property type="entry name" value="Peptidase_S66"/>
    <property type="match status" value="1"/>
</dbReference>
<name>A0A371NXW6_9MICO</name>
<dbReference type="SUPFAM" id="SSF141986">
    <property type="entry name" value="LD-carboxypeptidase A C-terminal domain-like"/>
    <property type="match status" value="1"/>
</dbReference>
<accession>A0A371NXW6</accession>
<evidence type="ECO:0000259" key="3">
    <source>
        <dbReference type="Pfam" id="PF02016"/>
    </source>
</evidence>
<dbReference type="Gene3D" id="3.40.50.10740">
    <property type="entry name" value="Class I glutamine amidotransferase-like"/>
    <property type="match status" value="1"/>
</dbReference>
<comment type="caution">
    <text evidence="5">The sequence shown here is derived from an EMBL/GenBank/DDBJ whole genome shotgun (WGS) entry which is preliminary data.</text>
</comment>
<organism evidence="5 6">
    <name type="scientific">Microbacterium bovistercoris</name>
    <dbReference type="NCBI Taxonomy" id="2293570"/>
    <lineage>
        <taxon>Bacteria</taxon>
        <taxon>Bacillati</taxon>
        <taxon>Actinomycetota</taxon>
        <taxon>Actinomycetes</taxon>
        <taxon>Micrococcales</taxon>
        <taxon>Microbacteriaceae</taxon>
        <taxon>Microbacterium</taxon>
    </lineage>
</organism>
<dbReference type="AlphaFoldDB" id="A0A371NXW6"/>
<dbReference type="RefSeq" id="WP_116240593.1">
    <property type="nucleotide sequence ID" value="NZ_QUAB01000012.1"/>
</dbReference>
<dbReference type="Proteomes" id="UP000262172">
    <property type="component" value="Unassembled WGS sequence"/>
</dbReference>
<keyword evidence="2" id="KW-0378">Hydrolase</keyword>
<evidence type="ECO:0000259" key="4">
    <source>
        <dbReference type="Pfam" id="PF17676"/>
    </source>
</evidence>
<dbReference type="InterPro" id="IPR040449">
    <property type="entry name" value="Peptidase_S66_N"/>
</dbReference>
<evidence type="ECO:0000313" key="6">
    <source>
        <dbReference type="Proteomes" id="UP000262172"/>
    </source>
</evidence>